<dbReference type="GO" id="GO:0006396">
    <property type="term" value="P:RNA processing"/>
    <property type="evidence" value="ECO:0007669"/>
    <property type="project" value="InterPro"/>
</dbReference>
<protein>
    <submittedName>
        <fullName evidence="2">Ribonuclease III</fullName>
    </submittedName>
</protein>
<proteinExistence type="predicted"/>
<sequence length="161" mass="18380">MDRIELESIDNRSLEYFQKKIGYNFSDESLLLRALIRHAYGKENNLPKEDYMDAYATLGDAVIDVVVIMHIMQRGEHEKGIISIKKSDLVNMTRLRNLAELLGLQNYVFWGKGEKQQHIWTSGRVLAECIEAVSGAIFLDGGISAVEEFLTYVGFFCKKNL</sequence>
<dbReference type="SUPFAM" id="SSF69065">
    <property type="entry name" value="RNase III domain-like"/>
    <property type="match status" value="1"/>
</dbReference>
<dbReference type="Proteomes" id="UP001218895">
    <property type="component" value="Chromosome"/>
</dbReference>
<dbReference type="GO" id="GO:0004525">
    <property type="term" value="F:ribonuclease III activity"/>
    <property type="evidence" value="ECO:0007669"/>
    <property type="project" value="InterPro"/>
</dbReference>
<dbReference type="GeneID" id="79949683"/>
<evidence type="ECO:0000313" key="3">
    <source>
        <dbReference type="Proteomes" id="UP001218895"/>
    </source>
</evidence>
<dbReference type="RefSeq" id="WP_278100541.1">
    <property type="nucleotide sequence ID" value="NZ_CP091092.1"/>
</dbReference>
<keyword evidence="3" id="KW-1185">Reference proteome</keyword>
<evidence type="ECO:0000259" key="1">
    <source>
        <dbReference type="PROSITE" id="PS50142"/>
    </source>
</evidence>
<dbReference type="KEGG" id="manq:L1994_04755"/>
<name>A0AAF0FTL3_9EURY</name>
<dbReference type="InterPro" id="IPR036389">
    <property type="entry name" value="RNase_III_sf"/>
</dbReference>
<dbReference type="Gene3D" id="1.10.1520.10">
    <property type="entry name" value="Ribonuclease III domain"/>
    <property type="match status" value="1"/>
</dbReference>
<dbReference type="SMART" id="SM00535">
    <property type="entry name" value="RIBOc"/>
    <property type="match status" value="1"/>
</dbReference>
<dbReference type="AlphaFoldDB" id="A0AAF0FTL3"/>
<dbReference type="EMBL" id="CP091092">
    <property type="protein sequence ID" value="WFN37701.1"/>
    <property type="molecule type" value="Genomic_DNA"/>
</dbReference>
<reference evidence="2" key="1">
    <citation type="submission" date="2022-01" db="EMBL/GenBank/DDBJ databases">
        <title>Complete genome of Methanomicrobium antiquum DSM 21220.</title>
        <authorList>
            <person name="Chen S.-C."/>
            <person name="You Y.-T."/>
            <person name="Zhou Y.-Z."/>
            <person name="Lai M.-C."/>
        </authorList>
    </citation>
    <scope>NUCLEOTIDE SEQUENCE</scope>
    <source>
        <strain evidence="2">DSM 21220</strain>
    </source>
</reference>
<dbReference type="PROSITE" id="PS50142">
    <property type="entry name" value="RNASE_3_2"/>
    <property type="match status" value="1"/>
</dbReference>
<dbReference type="CDD" id="cd00593">
    <property type="entry name" value="RIBOc"/>
    <property type="match status" value="1"/>
</dbReference>
<feature type="domain" description="RNase III" evidence="1">
    <location>
        <begin position="14"/>
        <end position="142"/>
    </location>
</feature>
<dbReference type="InterPro" id="IPR000999">
    <property type="entry name" value="RNase_III_dom"/>
</dbReference>
<accession>A0AAF0FTL3</accession>
<gene>
    <name evidence="2" type="ORF">L1994_04755</name>
</gene>
<dbReference type="Pfam" id="PF14622">
    <property type="entry name" value="Ribonucleas_3_3"/>
    <property type="match status" value="1"/>
</dbReference>
<evidence type="ECO:0000313" key="2">
    <source>
        <dbReference type="EMBL" id="WFN37701.1"/>
    </source>
</evidence>
<organism evidence="2 3">
    <name type="scientific">Methanomicrobium antiquum</name>
    <dbReference type="NCBI Taxonomy" id="487686"/>
    <lineage>
        <taxon>Archaea</taxon>
        <taxon>Methanobacteriati</taxon>
        <taxon>Methanobacteriota</taxon>
        <taxon>Stenosarchaea group</taxon>
        <taxon>Methanomicrobia</taxon>
        <taxon>Methanomicrobiales</taxon>
        <taxon>Methanomicrobiaceae</taxon>
        <taxon>Methanomicrobium</taxon>
    </lineage>
</organism>